<dbReference type="InterPro" id="IPR057678">
    <property type="entry name" value="DUF7918"/>
</dbReference>
<name>A0A2U3EGY3_PURLI</name>
<organism evidence="2 3">
    <name type="scientific">Purpureocillium lilacinum</name>
    <name type="common">Paecilomyces lilacinus</name>
    <dbReference type="NCBI Taxonomy" id="33203"/>
    <lineage>
        <taxon>Eukaryota</taxon>
        <taxon>Fungi</taxon>
        <taxon>Dikarya</taxon>
        <taxon>Ascomycota</taxon>
        <taxon>Pezizomycotina</taxon>
        <taxon>Sordariomycetes</taxon>
        <taxon>Hypocreomycetidae</taxon>
        <taxon>Hypocreales</taxon>
        <taxon>Ophiocordycipitaceae</taxon>
        <taxon>Purpureocillium</taxon>
    </lineage>
</organism>
<dbReference type="Proteomes" id="UP000245956">
    <property type="component" value="Unassembled WGS sequence"/>
</dbReference>
<proteinExistence type="predicted"/>
<accession>A0A2U3EGY3</accession>
<evidence type="ECO:0000313" key="2">
    <source>
        <dbReference type="EMBL" id="PWI73758.1"/>
    </source>
</evidence>
<dbReference type="PANTHER" id="PTHR36223:SF1">
    <property type="entry name" value="TRANSCRIPTION ELONGATION FACTOR EAF N-TERMINAL DOMAIN-CONTAINING PROTEIN"/>
    <property type="match status" value="1"/>
</dbReference>
<dbReference type="EMBL" id="LCWV01000004">
    <property type="protein sequence ID" value="PWI73758.1"/>
    <property type="molecule type" value="Genomic_DNA"/>
</dbReference>
<reference evidence="2 3" key="1">
    <citation type="journal article" date="2016" name="Front. Microbiol.">
        <title>Genome and transcriptome sequences reveal the specific parasitism of the nematophagous Purpureocillium lilacinum 36-1.</title>
        <authorList>
            <person name="Xie J."/>
            <person name="Li S."/>
            <person name="Mo C."/>
            <person name="Xiao X."/>
            <person name="Peng D."/>
            <person name="Wang G."/>
            <person name="Xiao Y."/>
        </authorList>
    </citation>
    <scope>NUCLEOTIDE SEQUENCE [LARGE SCALE GENOMIC DNA]</scope>
    <source>
        <strain evidence="2 3">36-1</strain>
    </source>
</reference>
<dbReference type="Pfam" id="PF25534">
    <property type="entry name" value="DUF7918"/>
    <property type="match status" value="1"/>
</dbReference>
<feature type="domain" description="DUF7918" evidence="1">
    <location>
        <begin position="9"/>
        <end position="249"/>
    </location>
</feature>
<comment type="caution">
    <text evidence="2">The sequence shown here is derived from an EMBL/GenBank/DDBJ whole genome shotgun (WGS) entry which is preliminary data.</text>
</comment>
<protein>
    <recommendedName>
        <fullName evidence="1">DUF7918 domain-containing protein</fullName>
    </recommendedName>
</protein>
<gene>
    <name evidence="2" type="ORF">PCL_09034</name>
</gene>
<dbReference type="PANTHER" id="PTHR36223">
    <property type="entry name" value="BETA-LACTAMASE-TYPE TRANSPEPTIDASE FOLD DOMAIN CONTAINING PROTEIN"/>
    <property type="match status" value="1"/>
</dbReference>
<sequence>MAVLSKMPGLSVKVVIKSEAAVEYSSAESEVTGSIAGVASAAGKQGEHLWPRTTTYIESSSGTLFQIEATFGPGFQTAYPEYADRDAICVSAYIDGTWVNCKWLKLNQLRKNEFRTFTISDTYSLSANKEDTVQCLFTFAPVSGVDSATKEKIAEDAKIAKSLGEIRVDIHLAKTTNLGDLRISVKQTGEFALAEKAMKGKAISHGTSFPVTGIASAPKAQMMENWTAIGQFVFRYRSRDALREEMILPPPRSPSPAKPDINTMSISELRTFAQNLLHAQRVSPFHQATADVLLADQGQDSRSVKREIDDRATVSCEGRQYKLVKLESGEEAVDLTED</sequence>
<evidence type="ECO:0000313" key="3">
    <source>
        <dbReference type="Proteomes" id="UP000245956"/>
    </source>
</evidence>
<evidence type="ECO:0000259" key="1">
    <source>
        <dbReference type="Pfam" id="PF25534"/>
    </source>
</evidence>
<dbReference type="AlphaFoldDB" id="A0A2U3EGY3"/>